<sequence>MLLIHCPYCDEDRAEVEFVYGGEAHIARPLDPSALDDTQWESYLYLRRNPRGRHHERWRHTYGCGRFFNAVRDTVSDVIETTYRAGEARR</sequence>
<reference evidence="1" key="1">
    <citation type="submission" date="2022-06" db="EMBL/GenBank/DDBJ databases">
        <title>Sphingomonas sp. nov. isolated from rhizosphere soil of tomato.</title>
        <authorList>
            <person name="Dong H."/>
            <person name="Gao R."/>
        </authorList>
    </citation>
    <scope>NUCLEOTIDE SEQUENCE</scope>
    <source>
        <strain evidence="1">MMSM24</strain>
    </source>
</reference>
<dbReference type="NCBIfam" id="TIGR01374">
    <property type="entry name" value="soxD"/>
    <property type="match status" value="1"/>
</dbReference>
<keyword evidence="2" id="KW-1185">Reference proteome</keyword>
<name>A0AA42CPT1_9SPHN</name>
<dbReference type="GO" id="GO:0008115">
    <property type="term" value="F:sarcosine oxidase activity"/>
    <property type="evidence" value="ECO:0007669"/>
    <property type="project" value="InterPro"/>
</dbReference>
<evidence type="ECO:0000313" key="1">
    <source>
        <dbReference type="EMBL" id="MCW6534152.1"/>
    </source>
</evidence>
<dbReference type="InterPro" id="IPR006279">
    <property type="entry name" value="SoxD"/>
</dbReference>
<protein>
    <submittedName>
        <fullName evidence="1">Sarcosine oxidase subunit delta</fullName>
    </submittedName>
</protein>
<accession>A0AA42CPT1</accession>
<comment type="caution">
    <text evidence="1">The sequence shown here is derived from an EMBL/GenBank/DDBJ whole genome shotgun (WGS) entry which is preliminary data.</text>
</comment>
<dbReference type="GO" id="GO:0046653">
    <property type="term" value="P:tetrahydrofolate metabolic process"/>
    <property type="evidence" value="ECO:0007669"/>
    <property type="project" value="InterPro"/>
</dbReference>
<dbReference type="InterPro" id="IPR038561">
    <property type="entry name" value="SoxD_sf"/>
</dbReference>
<evidence type="ECO:0000313" key="2">
    <source>
        <dbReference type="Proteomes" id="UP001165565"/>
    </source>
</evidence>
<dbReference type="Pfam" id="PF04267">
    <property type="entry name" value="SoxD"/>
    <property type="match status" value="1"/>
</dbReference>
<dbReference type="Gene3D" id="3.30.2270.10">
    <property type="entry name" value="Folate-binding superfamily"/>
    <property type="match status" value="1"/>
</dbReference>
<organism evidence="1 2">
    <name type="scientific">Sphingomonas lycopersici</name>
    <dbReference type="NCBI Taxonomy" id="2951807"/>
    <lineage>
        <taxon>Bacteria</taxon>
        <taxon>Pseudomonadati</taxon>
        <taxon>Pseudomonadota</taxon>
        <taxon>Alphaproteobacteria</taxon>
        <taxon>Sphingomonadales</taxon>
        <taxon>Sphingomonadaceae</taxon>
        <taxon>Sphingomonas</taxon>
    </lineage>
</organism>
<dbReference type="EMBL" id="JANFAV010000002">
    <property type="protein sequence ID" value="MCW6534152.1"/>
    <property type="molecule type" value="Genomic_DNA"/>
</dbReference>
<dbReference type="AlphaFoldDB" id="A0AA42CPT1"/>
<gene>
    <name evidence="1" type="ORF">NEE01_05065</name>
</gene>
<proteinExistence type="predicted"/>
<dbReference type="RefSeq" id="WP_179515367.1">
    <property type="nucleotide sequence ID" value="NZ_JANFAV010000002.1"/>
</dbReference>
<dbReference type="Proteomes" id="UP001165565">
    <property type="component" value="Unassembled WGS sequence"/>
</dbReference>